<evidence type="ECO:0008006" key="3">
    <source>
        <dbReference type="Google" id="ProtNLM"/>
    </source>
</evidence>
<dbReference type="EMBL" id="MT143379">
    <property type="protein sequence ID" value="QJA96205.1"/>
    <property type="molecule type" value="Genomic_DNA"/>
</dbReference>
<accession>A0A6M3JKY8</accession>
<reference evidence="1" key="1">
    <citation type="submission" date="2020-03" db="EMBL/GenBank/DDBJ databases">
        <title>The deep terrestrial virosphere.</title>
        <authorList>
            <person name="Holmfeldt K."/>
            <person name="Nilsson E."/>
            <person name="Simone D."/>
            <person name="Lopez-Fernandez M."/>
            <person name="Wu X."/>
            <person name="de Brujin I."/>
            <person name="Lundin D."/>
            <person name="Andersson A."/>
            <person name="Bertilsson S."/>
            <person name="Dopson M."/>
        </authorList>
    </citation>
    <scope>NUCLEOTIDE SEQUENCE</scope>
    <source>
        <strain evidence="1">MM415A03636</strain>
        <strain evidence="2">MM415B04899</strain>
    </source>
</reference>
<proteinExistence type="predicted"/>
<sequence>MKVYLLKTNSGLIPSDAEAEEWFHKQKTGSVISAEVKQVRNYEFHKKMFALLNLGFSYWEPGEIDSKYGVPEKSFDRFRKDLIILAGYYKSEIRLDGSVRIEAESISFGSMDAETFEKLYQNVLTVIMKRIPVLDKMTKDEIDDLVEKFLAFA</sequence>
<organism evidence="1">
    <name type="scientific">viral metagenome</name>
    <dbReference type="NCBI Taxonomy" id="1070528"/>
    <lineage>
        <taxon>unclassified sequences</taxon>
        <taxon>metagenomes</taxon>
        <taxon>organismal metagenomes</taxon>
    </lineage>
</organism>
<name>A0A6M3JKY8_9ZZZZ</name>
<evidence type="ECO:0000313" key="1">
    <source>
        <dbReference type="EMBL" id="QJA70613.1"/>
    </source>
</evidence>
<dbReference type="InterPro" id="IPR009797">
    <property type="entry name" value="DUF1367"/>
</dbReference>
<dbReference type="AlphaFoldDB" id="A0A6M3JKY8"/>
<gene>
    <name evidence="1" type="ORF">MM415A03636_0005</name>
    <name evidence="2" type="ORF">MM415B04899_0009</name>
</gene>
<evidence type="ECO:0000313" key="2">
    <source>
        <dbReference type="EMBL" id="QJA96205.1"/>
    </source>
</evidence>
<protein>
    <recommendedName>
        <fullName evidence="3">DUF1367 family protein</fullName>
    </recommendedName>
</protein>
<dbReference type="EMBL" id="MT141807">
    <property type="protein sequence ID" value="QJA70613.1"/>
    <property type="molecule type" value="Genomic_DNA"/>
</dbReference>
<dbReference type="Pfam" id="PF07105">
    <property type="entry name" value="DUF1367"/>
    <property type="match status" value="2"/>
</dbReference>